<keyword evidence="2" id="KW-1185">Reference proteome</keyword>
<dbReference type="AlphaFoldDB" id="A0A1X7KFC9"/>
<sequence length="232" mass="25834">MVQLDVEQCSSLATVTHPKAYPPPVVTQLPTAGALRNIRGGVLAIAEEHGFPHRMKAKDPSLSEFDVKVGNFLLNSLSISPADAGMEETWNFLTLVLMPDVAAWRFQNKSKNPEYDRWLGRPRNVFRKAWWRAYCLGPDLNATLGEDEGVNIMERPTFGLNPLLARAIARAHNEFSGGYSLARSELLRLVMVQLGKISSIVNLDALPEREIIKLVNTTYRATADKFEATLNS</sequence>
<protein>
    <submittedName>
        <fullName evidence="1">Uncharacterized protein</fullName>
    </submittedName>
</protein>
<dbReference type="Pfam" id="PF19866">
    <property type="entry name" value="DUF6339"/>
    <property type="match status" value="1"/>
</dbReference>
<dbReference type="Proteomes" id="UP000193309">
    <property type="component" value="Unassembled WGS sequence"/>
</dbReference>
<reference evidence="2" key="1">
    <citation type="submission" date="2017-04" db="EMBL/GenBank/DDBJ databases">
        <authorList>
            <person name="Varghese N."/>
            <person name="Submissions S."/>
        </authorList>
    </citation>
    <scope>NUCLEOTIDE SEQUENCE [LARGE SCALE GENOMIC DNA]</scope>
    <source>
        <strain evidence="2">VDS</strain>
    </source>
</reference>
<dbReference type="STRING" id="1610489.SAMN06295981_2515"/>
<name>A0A1X7KFC9_9CORY</name>
<organism evidence="1 2">
    <name type="scientific">Corynebacterium pollutisoli</name>
    <dbReference type="NCBI Taxonomy" id="1610489"/>
    <lineage>
        <taxon>Bacteria</taxon>
        <taxon>Bacillati</taxon>
        <taxon>Actinomycetota</taxon>
        <taxon>Actinomycetes</taxon>
        <taxon>Mycobacteriales</taxon>
        <taxon>Corynebacteriaceae</taxon>
        <taxon>Corynebacterium</taxon>
    </lineage>
</organism>
<evidence type="ECO:0000313" key="2">
    <source>
        <dbReference type="Proteomes" id="UP000193309"/>
    </source>
</evidence>
<accession>A0A1X7KFC9</accession>
<dbReference type="InterPro" id="IPR045920">
    <property type="entry name" value="DUF6339"/>
</dbReference>
<evidence type="ECO:0000313" key="1">
    <source>
        <dbReference type="EMBL" id="SMG39629.1"/>
    </source>
</evidence>
<proteinExistence type="predicted"/>
<gene>
    <name evidence="1" type="ORF">SAMN06295981_2515</name>
</gene>
<dbReference type="EMBL" id="FXAR01000012">
    <property type="protein sequence ID" value="SMG39629.1"/>
    <property type="molecule type" value="Genomic_DNA"/>
</dbReference>